<evidence type="ECO:0000256" key="4">
    <source>
        <dbReference type="ARBA" id="ARBA00022692"/>
    </source>
</evidence>
<feature type="domain" description="Protein translocase subunit SecDF P1" evidence="12">
    <location>
        <begin position="95"/>
        <end position="147"/>
    </location>
</feature>
<feature type="transmembrane region" description="Helical" evidence="10">
    <location>
        <begin position="336"/>
        <end position="357"/>
    </location>
</feature>
<keyword evidence="4 10" id="KW-0812">Transmembrane</keyword>
<evidence type="ECO:0000256" key="2">
    <source>
        <dbReference type="ARBA" id="ARBA00022448"/>
    </source>
</evidence>
<dbReference type="InterPro" id="IPR005791">
    <property type="entry name" value="SecD"/>
</dbReference>
<protein>
    <submittedName>
        <fullName evidence="14">Putative export membrane protein</fullName>
    </submittedName>
</protein>
<feature type="region of interest" description="Disordered" evidence="9">
    <location>
        <begin position="452"/>
        <end position="475"/>
    </location>
</feature>
<dbReference type="AlphaFoldDB" id="B3T9T5"/>
<feature type="domain" description="Protein export membrane protein SecD/SecF C-terminal" evidence="11">
    <location>
        <begin position="268"/>
        <end position="440"/>
    </location>
</feature>
<gene>
    <name evidence="14" type="ORF">ALOHA_HF4000APKG7H23ctg3g9</name>
</gene>
<dbReference type="Gene3D" id="3.30.1360.200">
    <property type="match status" value="1"/>
</dbReference>
<evidence type="ECO:0000313" key="14">
    <source>
        <dbReference type="EMBL" id="ABZ09344.1"/>
    </source>
</evidence>
<keyword evidence="7" id="KW-0811">Translocation</keyword>
<evidence type="ECO:0000259" key="13">
    <source>
        <dbReference type="Pfam" id="PF22599"/>
    </source>
</evidence>
<evidence type="ECO:0000259" key="11">
    <source>
        <dbReference type="Pfam" id="PF02355"/>
    </source>
</evidence>
<evidence type="ECO:0000256" key="10">
    <source>
        <dbReference type="SAM" id="Phobius"/>
    </source>
</evidence>
<organism evidence="14">
    <name type="scientific">uncultured marine microorganism HF4000_APKG7H23</name>
    <dbReference type="NCBI Taxonomy" id="455551"/>
    <lineage>
        <taxon>unclassified sequences</taxon>
        <taxon>environmental samples</taxon>
    </lineage>
</organism>
<evidence type="ECO:0000256" key="1">
    <source>
        <dbReference type="ARBA" id="ARBA00004651"/>
    </source>
</evidence>
<dbReference type="SUPFAM" id="SSF82866">
    <property type="entry name" value="Multidrug efflux transporter AcrB transmembrane domain"/>
    <property type="match status" value="1"/>
</dbReference>
<dbReference type="InterPro" id="IPR001036">
    <property type="entry name" value="Acrflvin-R"/>
</dbReference>
<dbReference type="HAMAP" id="MF_01463_B">
    <property type="entry name" value="SecD_B"/>
    <property type="match status" value="1"/>
</dbReference>
<evidence type="ECO:0000256" key="3">
    <source>
        <dbReference type="ARBA" id="ARBA00022475"/>
    </source>
</evidence>
<accession>B3T9T5</accession>
<evidence type="ECO:0000256" key="5">
    <source>
        <dbReference type="ARBA" id="ARBA00022927"/>
    </source>
</evidence>
<dbReference type="Gene3D" id="3.30.70.3400">
    <property type="match status" value="1"/>
</dbReference>
<dbReference type="InterPro" id="IPR022813">
    <property type="entry name" value="SecD/SecF_arch_bac"/>
</dbReference>
<sequence>MPIILRVLLTLLGGWFFKLPSHLRALLVIVLIVGFSMAVLAVQHIDLEVGGARFERGSDNLLGLRLGLDLAGGVHLVYQAGSEDVKPTADQMKGLLTNIRRRVDSLGASEPNIQQLGEDRVLIQLPGLEDVDRAKRLIGQTAQLRIVERVCQDAACTQFEDRDTGLSGEDIASANAGQGTVGEPILLFELKRGAARAFAELTTRIFNSNPDSPDQLAYVLDEITLVSATVRSPILAGSGQISGGFTPEEVRDLAIQIESGRLPIPISVLTEKVVDASLGSSSLRDSLIAGIVGLALVLFFMVSYYRGSGIVAALALFIYTTLVLAVFKLMPVTLTLAGVAGFVLSMGMAVDANILIFERMKEELRIGRTLNFALRIGFQRAWSSIRDGNISTLIIAFIIYWFGNQFAASTVTSFAVTLIVGVFLSMFTAIFITRNLLQLLAVTAMRRMPGLFTPEPLPKREEGSPRPRPASEQGA</sequence>
<keyword evidence="6 10" id="KW-1133">Transmembrane helix</keyword>
<dbReference type="EMBL" id="EU016649">
    <property type="protein sequence ID" value="ABZ09344.1"/>
    <property type="molecule type" value="Genomic_DNA"/>
</dbReference>
<dbReference type="Pfam" id="PF02355">
    <property type="entry name" value="SecD_SecF_C"/>
    <property type="match status" value="1"/>
</dbReference>
<dbReference type="Gene3D" id="1.20.1640.10">
    <property type="entry name" value="Multidrug efflux transporter AcrB transmembrane domain"/>
    <property type="match status" value="1"/>
</dbReference>
<keyword evidence="8 10" id="KW-0472">Membrane</keyword>
<feature type="transmembrane region" description="Helical" evidence="10">
    <location>
        <begin position="287"/>
        <end position="305"/>
    </location>
</feature>
<dbReference type="Pfam" id="PF22599">
    <property type="entry name" value="SecDF_P1_head"/>
    <property type="match status" value="1"/>
</dbReference>
<dbReference type="InterPro" id="IPR055344">
    <property type="entry name" value="SecD_SecF_C_bact"/>
</dbReference>
<proteinExistence type="inferred from homology"/>
<keyword evidence="5" id="KW-0653">Protein transport</keyword>
<dbReference type="PANTHER" id="PTHR30081">
    <property type="entry name" value="PROTEIN-EXPORT MEMBRANE PROTEIN SEC"/>
    <property type="match status" value="1"/>
</dbReference>
<feature type="transmembrane region" description="Helical" evidence="10">
    <location>
        <begin position="25"/>
        <end position="45"/>
    </location>
</feature>
<dbReference type="InterPro" id="IPR054384">
    <property type="entry name" value="SecDF_P1_head"/>
</dbReference>
<dbReference type="Pfam" id="PF07549">
    <property type="entry name" value="Sec_GG"/>
    <property type="match status" value="1"/>
</dbReference>
<evidence type="ECO:0000256" key="6">
    <source>
        <dbReference type="ARBA" id="ARBA00022989"/>
    </source>
</evidence>
<feature type="domain" description="SecDF P1 head subdomain" evidence="13">
    <location>
        <begin position="161"/>
        <end position="264"/>
    </location>
</feature>
<evidence type="ECO:0000259" key="12">
    <source>
        <dbReference type="Pfam" id="PF21760"/>
    </source>
</evidence>
<dbReference type="GO" id="GO:0015450">
    <property type="term" value="F:protein-transporting ATPase activity"/>
    <property type="evidence" value="ECO:0007669"/>
    <property type="project" value="InterPro"/>
</dbReference>
<evidence type="ECO:0000256" key="8">
    <source>
        <dbReference type="ARBA" id="ARBA00023136"/>
    </source>
</evidence>
<name>B3T9T5_9ZZZZ</name>
<dbReference type="GO" id="GO:0005886">
    <property type="term" value="C:plasma membrane"/>
    <property type="evidence" value="ECO:0007669"/>
    <property type="project" value="UniProtKB-SubCell"/>
</dbReference>
<dbReference type="Pfam" id="PF21760">
    <property type="entry name" value="SecD_1st"/>
    <property type="match status" value="1"/>
</dbReference>
<keyword evidence="2" id="KW-0813">Transport</keyword>
<feature type="transmembrane region" description="Helical" evidence="10">
    <location>
        <begin position="310"/>
        <end position="330"/>
    </location>
</feature>
<dbReference type="PRINTS" id="PR00702">
    <property type="entry name" value="ACRIFLAVINRP"/>
</dbReference>
<reference evidence="14" key="1">
    <citation type="journal article" date="2008" name="ISME J.">
        <title>Genomic patterns of recombination, clonal divergence and environment in marine microbial populations.</title>
        <authorList>
            <person name="Konstantinidis K.T."/>
            <person name="Delong E.F."/>
        </authorList>
    </citation>
    <scope>NUCLEOTIDE SEQUENCE</scope>
</reference>
<dbReference type="PANTHER" id="PTHR30081:SF1">
    <property type="entry name" value="PROTEIN TRANSLOCASE SUBUNIT SECD"/>
    <property type="match status" value="1"/>
</dbReference>
<dbReference type="InterPro" id="IPR048631">
    <property type="entry name" value="SecD_1st"/>
</dbReference>
<dbReference type="InterPro" id="IPR048634">
    <property type="entry name" value="SecD_SecF_C"/>
</dbReference>
<dbReference type="InterPro" id="IPR022646">
    <property type="entry name" value="SecD/SecF_CS"/>
</dbReference>
<feature type="transmembrane region" description="Helical" evidence="10">
    <location>
        <begin position="414"/>
        <end position="437"/>
    </location>
</feature>
<evidence type="ECO:0000256" key="7">
    <source>
        <dbReference type="ARBA" id="ARBA00023010"/>
    </source>
</evidence>
<feature type="transmembrane region" description="Helical" evidence="10">
    <location>
        <begin position="390"/>
        <end position="408"/>
    </location>
</feature>
<dbReference type="NCBIfam" id="TIGR01129">
    <property type="entry name" value="secD"/>
    <property type="match status" value="1"/>
</dbReference>
<evidence type="ECO:0000256" key="9">
    <source>
        <dbReference type="SAM" id="MobiDB-lite"/>
    </source>
</evidence>
<keyword evidence="3" id="KW-1003">Cell membrane</keyword>
<dbReference type="NCBIfam" id="TIGR00916">
    <property type="entry name" value="2A0604s01"/>
    <property type="match status" value="1"/>
</dbReference>
<comment type="subcellular location">
    <subcellularLocation>
        <location evidence="1">Cell membrane</location>
        <topology evidence="1">Multi-pass membrane protein</topology>
    </subcellularLocation>
</comment>